<dbReference type="PROSITE" id="PS50157">
    <property type="entry name" value="ZINC_FINGER_C2H2_2"/>
    <property type="match status" value="9"/>
</dbReference>
<dbReference type="SMART" id="SM00355">
    <property type="entry name" value="ZnF_C2H2"/>
    <property type="match status" value="9"/>
</dbReference>
<evidence type="ECO:0000256" key="8">
    <source>
        <dbReference type="ARBA" id="ARBA00037948"/>
    </source>
</evidence>
<evidence type="ECO:0000256" key="7">
    <source>
        <dbReference type="ARBA" id="ARBA00023242"/>
    </source>
</evidence>
<accession>A0A9N9WNX6</accession>
<dbReference type="Gene3D" id="3.30.160.60">
    <property type="entry name" value="Classic Zinc Finger"/>
    <property type="match status" value="7"/>
</dbReference>
<evidence type="ECO:0000256" key="5">
    <source>
        <dbReference type="ARBA" id="ARBA00022833"/>
    </source>
</evidence>
<feature type="domain" description="C2H2-type" evidence="10">
    <location>
        <begin position="74"/>
        <end position="104"/>
    </location>
</feature>
<dbReference type="SUPFAM" id="SSF57667">
    <property type="entry name" value="beta-beta-alpha zinc fingers"/>
    <property type="match status" value="5"/>
</dbReference>
<dbReference type="FunFam" id="3.30.160.60:FF:000446">
    <property type="entry name" value="Zinc finger protein"/>
    <property type="match status" value="1"/>
</dbReference>
<evidence type="ECO:0000313" key="12">
    <source>
        <dbReference type="Proteomes" id="UP001153620"/>
    </source>
</evidence>
<dbReference type="InterPro" id="IPR013087">
    <property type="entry name" value="Znf_C2H2_type"/>
</dbReference>
<keyword evidence="6" id="KW-0238">DNA-binding</keyword>
<dbReference type="InterPro" id="IPR050527">
    <property type="entry name" value="Snail/Krueppel_Znf"/>
</dbReference>
<feature type="domain" description="C2H2-type" evidence="10">
    <location>
        <begin position="105"/>
        <end position="128"/>
    </location>
</feature>
<feature type="domain" description="C2H2-type" evidence="10">
    <location>
        <begin position="12"/>
        <end position="39"/>
    </location>
</feature>
<keyword evidence="5" id="KW-0862">Zinc</keyword>
<protein>
    <recommendedName>
        <fullName evidence="10">C2H2-type domain-containing protein</fullName>
    </recommendedName>
</protein>
<evidence type="ECO:0000256" key="6">
    <source>
        <dbReference type="ARBA" id="ARBA00023125"/>
    </source>
</evidence>
<keyword evidence="2" id="KW-0479">Metal-binding</keyword>
<dbReference type="PROSITE" id="PS00028">
    <property type="entry name" value="ZINC_FINGER_C2H2_1"/>
    <property type="match status" value="8"/>
</dbReference>
<keyword evidence="3" id="KW-0677">Repeat</keyword>
<dbReference type="AlphaFoldDB" id="A0A9N9WNX6"/>
<keyword evidence="7" id="KW-0539">Nucleus</keyword>
<feature type="domain" description="C2H2-type" evidence="10">
    <location>
        <begin position="40"/>
        <end position="70"/>
    </location>
</feature>
<sequence length="324" mass="38219">MSGEATESKGKYSCTICEMSFGRMDRLDRHYFSHTGIRAFKCEYENCDKAFTNASHLKRHVKNCHLNKPQICSYVCEYTDCFQGFTNYSNLNRHYKKNHLNVMEYICDQCMSPFRRKDQLRRHMKKNHDIGNYSYKCEKCENGYFNKYSYLKHIKVHDIKECTECHVNFENWSQLVVHRRQVHKINKNNHFECDICGKIFNRKPNIREHMKIHISTEPVYSCNYQNCSKFYNAKRNLTAHIRSKHEGKKFSCNICKISLSSNHRLQKHIAAHESNSPKTVKKSNIAFLLGVKLHSTIQSELFKNVPIKNIIDGISTESEFSDNN</sequence>
<evidence type="ECO:0000256" key="4">
    <source>
        <dbReference type="ARBA" id="ARBA00022771"/>
    </source>
</evidence>
<feature type="domain" description="C2H2-type" evidence="10">
    <location>
        <begin position="135"/>
        <end position="157"/>
    </location>
</feature>
<dbReference type="Pfam" id="PF00096">
    <property type="entry name" value="zf-C2H2"/>
    <property type="match status" value="5"/>
</dbReference>
<dbReference type="PANTHER" id="PTHR24388:SF54">
    <property type="entry name" value="PROTEIN ESCARGOT"/>
    <property type="match status" value="1"/>
</dbReference>
<evidence type="ECO:0000256" key="3">
    <source>
        <dbReference type="ARBA" id="ARBA00022737"/>
    </source>
</evidence>
<evidence type="ECO:0000256" key="2">
    <source>
        <dbReference type="ARBA" id="ARBA00022723"/>
    </source>
</evidence>
<evidence type="ECO:0000313" key="11">
    <source>
        <dbReference type="EMBL" id="CAG9799284.1"/>
    </source>
</evidence>
<dbReference type="GO" id="GO:0008270">
    <property type="term" value="F:zinc ion binding"/>
    <property type="evidence" value="ECO:0007669"/>
    <property type="project" value="UniProtKB-KW"/>
</dbReference>
<gene>
    <name evidence="11" type="ORF">CHIRRI_LOCUS2253</name>
</gene>
<name>A0A9N9WNX6_9DIPT</name>
<evidence type="ECO:0000256" key="1">
    <source>
        <dbReference type="ARBA" id="ARBA00004123"/>
    </source>
</evidence>
<keyword evidence="12" id="KW-1185">Reference proteome</keyword>
<feature type="domain" description="C2H2-type" evidence="10">
    <location>
        <begin position="250"/>
        <end position="277"/>
    </location>
</feature>
<comment type="similarity">
    <text evidence="8">Belongs to the snail C2H2-type zinc-finger protein family.</text>
</comment>
<dbReference type="EMBL" id="OU895877">
    <property type="protein sequence ID" value="CAG9799284.1"/>
    <property type="molecule type" value="Genomic_DNA"/>
</dbReference>
<evidence type="ECO:0000256" key="9">
    <source>
        <dbReference type="PROSITE-ProRule" id="PRU00042"/>
    </source>
</evidence>
<proteinExistence type="inferred from homology"/>
<keyword evidence="4 9" id="KW-0863">Zinc-finger</keyword>
<reference evidence="11" key="2">
    <citation type="submission" date="2022-10" db="EMBL/GenBank/DDBJ databases">
        <authorList>
            <consortium name="ENA_rothamsted_submissions"/>
            <consortium name="culmorum"/>
            <person name="King R."/>
        </authorList>
    </citation>
    <scope>NUCLEOTIDE SEQUENCE</scope>
</reference>
<dbReference type="PANTHER" id="PTHR24388">
    <property type="entry name" value="ZINC FINGER PROTEIN"/>
    <property type="match status" value="1"/>
</dbReference>
<evidence type="ECO:0000259" key="10">
    <source>
        <dbReference type="PROSITE" id="PS50157"/>
    </source>
</evidence>
<feature type="domain" description="C2H2-type" evidence="10">
    <location>
        <begin position="191"/>
        <end position="218"/>
    </location>
</feature>
<dbReference type="InterPro" id="IPR036236">
    <property type="entry name" value="Znf_C2H2_sf"/>
</dbReference>
<organism evidence="11 12">
    <name type="scientific">Chironomus riparius</name>
    <dbReference type="NCBI Taxonomy" id="315576"/>
    <lineage>
        <taxon>Eukaryota</taxon>
        <taxon>Metazoa</taxon>
        <taxon>Ecdysozoa</taxon>
        <taxon>Arthropoda</taxon>
        <taxon>Hexapoda</taxon>
        <taxon>Insecta</taxon>
        <taxon>Pterygota</taxon>
        <taxon>Neoptera</taxon>
        <taxon>Endopterygota</taxon>
        <taxon>Diptera</taxon>
        <taxon>Nematocera</taxon>
        <taxon>Chironomoidea</taxon>
        <taxon>Chironomidae</taxon>
        <taxon>Chironominae</taxon>
        <taxon>Chironomus</taxon>
    </lineage>
</organism>
<dbReference type="OrthoDB" id="2687452at2759"/>
<reference evidence="11" key="1">
    <citation type="submission" date="2022-01" db="EMBL/GenBank/DDBJ databases">
        <authorList>
            <person name="King R."/>
        </authorList>
    </citation>
    <scope>NUCLEOTIDE SEQUENCE</scope>
</reference>
<comment type="subcellular location">
    <subcellularLocation>
        <location evidence="1">Nucleus</location>
    </subcellularLocation>
</comment>
<dbReference type="GO" id="GO:0005634">
    <property type="term" value="C:nucleus"/>
    <property type="evidence" value="ECO:0007669"/>
    <property type="project" value="UniProtKB-SubCell"/>
</dbReference>
<feature type="domain" description="C2H2-type" evidence="10">
    <location>
        <begin position="220"/>
        <end position="250"/>
    </location>
</feature>
<feature type="domain" description="C2H2-type" evidence="10">
    <location>
        <begin position="160"/>
        <end position="188"/>
    </location>
</feature>
<dbReference type="Proteomes" id="UP001153620">
    <property type="component" value="Chromosome 1"/>
</dbReference>
<dbReference type="GO" id="GO:0000981">
    <property type="term" value="F:DNA-binding transcription factor activity, RNA polymerase II-specific"/>
    <property type="evidence" value="ECO:0007669"/>
    <property type="project" value="TreeGrafter"/>
</dbReference>
<dbReference type="GO" id="GO:0000978">
    <property type="term" value="F:RNA polymerase II cis-regulatory region sequence-specific DNA binding"/>
    <property type="evidence" value="ECO:0007669"/>
    <property type="project" value="TreeGrafter"/>
</dbReference>